<dbReference type="Proteomes" id="UP001159363">
    <property type="component" value="Chromosome 5"/>
</dbReference>
<protein>
    <submittedName>
        <fullName evidence="2">Uncharacterized protein</fullName>
    </submittedName>
</protein>
<feature type="region of interest" description="Disordered" evidence="1">
    <location>
        <begin position="455"/>
        <end position="481"/>
    </location>
</feature>
<name>A0ABQ9HDT1_9NEOP</name>
<evidence type="ECO:0000313" key="2">
    <source>
        <dbReference type="EMBL" id="KAJ8882218.1"/>
    </source>
</evidence>
<accession>A0ABQ9HDT1</accession>
<proteinExistence type="predicted"/>
<comment type="caution">
    <text evidence="2">The sequence shown here is derived from an EMBL/GenBank/DDBJ whole genome shotgun (WGS) entry which is preliminary data.</text>
</comment>
<feature type="compositionally biased region" description="Polar residues" evidence="1">
    <location>
        <begin position="468"/>
        <end position="481"/>
    </location>
</feature>
<sequence>MTYPLSFVRLANTWAAEVHYTRLDSAVMTYPLSFVRLPTPGAAEVHYTRLDSAVMTYRSPSSALPTPGAAEVHYTRLDSAVMTYPLSFVRLANTWCCRGTLSRLDSAVMTYPLSFVRLANTWRCRGTLYKARLGSNDIPALLRPPCQHLVLPSNDIPLSFVRLANTWRCRGTLSRLDSAVMTYPLSFVRLANTWRCRGTLYKARLGSNDITALLRPPCQHLALPRYTIKARLGSNDIPALLRPPCQHLGCRGNYTRLDSAVMTYPLSFVRLANTWRCRGTLYKARLGSNDIPLSSSALPTWRCRGTLSARLGSNDIPALLRPPCQHLVLPRLDSAVMTYPLSFVRLANTWRCRGTLYKARLGSNDIPALLRPPCQHLALPRCDRCAGTGCKKARLVVVVLCIQLPQVAVPGAAEHCSRLQPVARVLLPALDRRMPPPPLSLALIWLSLSPRTRRARDQPRAAARGQSACATRTPAPSSTSDRAVCHPVMLLGDCFLPSPRRRHTTPRYQVANTELGMDTTNRDNTANDCRTRQQNAITDQSRSSQLGTMPVTGPHAANQRMGTTASTEPKGVATFCWSVTRTFWCVWMKTYRVRFPAESLTEFRMWESSRTMLLIGAFTRRSPVSPAHAFRRCSVLAHFALPQDLNVKSGPNLPSLRSNGTGNRDHLQIMTPHFCAPVSVLVTVLRKCGGRLEMGRCRRHDVTATSVLMASQRTCSWEASHSAGTTHTHDMLTPTRLSRHENNSRVVSLHPLLLWRLHHQLSVVRRLV</sequence>
<dbReference type="EMBL" id="JARBHB010000006">
    <property type="protein sequence ID" value="KAJ8882218.1"/>
    <property type="molecule type" value="Genomic_DNA"/>
</dbReference>
<evidence type="ECO:0000256" key="1">
    <source>
        <dbReference type="SAM" id="MobiDB-lite"/>
    </source>
</evidence>
<organism evidence="2 3">
    <name type="scientific">Dryococelus australis</name>
    <dbReference type="NCBI Taxonomy" id="614101"/>
    <lineage>
        <taxon>Eukaryota</taxon>
        <taxon>Metazoa</taxon>
        <taxon>Ecdysozoa</taxon>
        <taxon>Arthropoda</taxon>
        <taxon>Hexapoda</taxon>
        <taxon>Insecta</taxon>
        <taxon>Pterygota</taxon>
        <taxon>Neoptera</taxon>
        <taxon>Polyneoptera</taxon>
        <taxon>Phasmatodea</taxon>
        <taxon>Verophasmatodea</taxon>
        <taxon>Anareolatae</taxon>
        <taxon>Phasmatidae</taxon>
        <taxon>Eurycanthinae</taxon>
        <taxon>Dryococelus</taxon>
    </lineage>
</organism>
<keyword evidence="3" id="KW-1185">Reference proteome</keyword>
<reference evidence="2 3" key="1">
    <citation type="submission" date="2023-02" db="EMBL/GenBank/DDBJ databases">
        <title>LHISI_Scaffold_Assembly.</title>
        <authorList>
            <person name="Stuart O.P."/>
            <person name="Cleave R."/>
            <person name="Magrath M.J.L."/>
            <person name="Mikheyev A.S."/>
        </authorList>
    </citation>
    <scope>NUCLEOTIDE SEQUENCE [LARGE SCALE GENOMIC DNA]</scope>
    <source>
        <strain evidence="2">Daus_M_001</strain>
        <tissue evidence="2">Leg muscle</tissue>
    </source>
</reference>
<gene>
    <name evidence="2" type="ORF">PR048_018706</name>
</gene>
<evidence type="ECO:0000313" key="3">
    <source>
        <dbReference type="Proteomes" id="UP001159363"/>
    </source>
</evidence>